<protein>
    <recommendedName>
        <fullName evidence="3">DUF1697 domain-containing protein</fullName>
    </recommendedName>
</protein>
<gene>
    <name evidence="1" type="ORF">B5P45_17285</name>
</gene>
<dbReference type="PIRSF" id="PIRSF008502">
    <property type="entry name" value="UCP008502"/>
    <property type="match status" value="1"/>
</dbReference>
<dbReference type="PANTHER" id="PTHR36439:SF1">
    <property type="entry name" value="DUF1697 DOMAIN-CONTAINING PROTEIN"/>
    <property type="match status" value="1"/>
</dbReference>
<evidence type="ECO:0000313" key="1">
    <source>
        <dbReference type="EMBL" id="PIO43656.1"/>
    </source>
</evidence>
<dbReference type="SUPFAM" id="SSF160379">
    <property type="entry name" value="SP0830-like"/>
    <property type="match status" value="1"/>
</dbReference>
<dbReference type="PANTHER" id="PTHR36439">
    <property type="entry name" value="BLL4334 PROTEIN"/>
    <property type="match status" value="1"/>
</dbReference>
<name>A0A2N9VVY8_9HYPH</name>
<keyword evidence="2" id="KW-1185">Reference proteome</keyword>
<dbReference type="EMBL" id="MZMT01000037">
    <property type="protein sequence ID" value="PIO43656.1"/>
    <property type="molecule type" value="Genomic_DNA"/>
</dbReference>
<dbReference type="Gene3D" id="3.30.70.1280">
    <property type="entry name" value="SP0830-like domains"/>
    <property type="match status" value="1"/>
</dbReference>
<dbReference type="Pfam" id="PF08002">
    <property type="entry name" value="DUF1697"/>
    <property type="match status" value="1"/>
</dbReference>
<sequence>MTIYIVLFRGINVGGNKIIKMETLRTVLTKAGFADVKTYIQSGNLVLTSKQTARRIDDTISDLFPKTFGFESRVSVRNIDEWNCMIAKNPYPQAEQNPKSLHAVILDNDPTDAALAEFEIKAGESESFTLRNRVLYLYTPDGFGTSKLALALDRVLKVPLTARNWRTVLTLQKMAAEI</sequence>
<evidence type="ECO:0008006" key="3">
    <source>
        <dbReference type="Google" id="ProtNLM"/>
    </source>
</evidence>
<comment type="caution">
    <text evidence="1">The sequence shown here is derived from an EMBL/GenBank/DDBJ whole genome shotgun (WGS) entry which is preliminary data.</text>
</comment>
<accession>A0A2N9VVY8</accession>
<dbReference type="Proteomes" id="UP000232163">
    <property type="component" value="Unassembled WGS sequence"/>
</dbReference>
<evidence type="ECO:0000313" key="2">
    <source>
        <dbReference type="Proteomes" id="UP000232163"/>
    </source>
</evidence>
<dbReference type="AlphaFoldDB" id="A0A2N9VVY8"/>
<dbReference type="KEGG" id="pht:BLM14_06900"/>
<proteinExistence type="predicted"/>
<reference evidence="1 2" key="1">
    <citation type="journal article" date="2017" name="Int J Environ Stud">
        <title>Does the Miocene-Pliocene relict legume Oxytropis triphylla form nitrogen-fixing nodules with a combination of bacterial strains?</title>
        <authorList>
            <person name="Safronova V."/>
            <person name="Belimov A."/>
            <person name="Sazanova A."/>
            <person name="Kuznetsova I."/>
            <person name="Popova J."/>
            <person name="Andronov E."/>
            <person name="Verkhozina A."/>
            <person name="Tikhonovich I."/>
        </authorList>
    </citation>
    <scope>NUCLEOTIDE SEQUENCE [LARGE SCALE GENOMIC DNA]</scope>
    <source>
        <strain evidence="1 2">Tri-38</strain>
    </source>
</reference>
<dbReference type="InterPro" id="IPR012545">
    <property type="entry name" value="DUF1697"/>
</dbReference>
<organism evidence="1 2">
    <name type="scientific">Phyllobacterium zundukense</name>
    <dbReference type="NCBI Taxonomy" id="1867719"/>
    <lineage>
        <taxon>Bacteria</taxon>
        <taxon>Pseudomonadati</taxon>
        <taxon>Pseudomonadota</taxon>
        <taxon>Alphaproteobacteria</taxon>
        <taxon>Hyphomicrobiales</taxon>
        <taxon>Phyllobacteriaceae</taxon>
        <taxon>Phyllobacterium</taxon>
    </lineage>
</organism>